<evidence type="ECO:0000313" key="8">
    <source>
        <dbReference type="EMBL" id="MBK1788020.1"/>
    </source>
</evidence>
<feature type="domain" description="6-phosphogluconate dehydrogenase NADP-binding" evidence="6">
    <location>
        <begin position="5"/>
        <end position="158"/>
    </location>
</feature>
<dbReference type="InterPro" id="IPR013328">
    <property type="entry name" value="6PGD_dom2"/>
</dbReference>
<dbReference type="Pfam" id="PF03446">
    <property type="entry name" value="NAD_binding_2"/>
    <property type="match status" value="1"/>
</dbReference>
<dbReference type="SUPFAM" id="SSF48179">
    <property type="entry name" value="6-phosphogluconate dehydrogenase C-terminal domain-like"/>
    <property type="match status" value="1"/>
</dbReference>
<dbReference type="EMBL" id="JAENJH010000008">
    <property type="protein sequence ID" value="MBK1788020.1"/>
    <property type="molecule type" value="Genomic_DNA"/>
</dbReference>
<dbReference type="AlphaFoldDB" id="A0A934V879"/>
<dbReference type="InterPro" id="IPR015815">
    <property type="entry name" value="HIBADH-related"/>
</dbReference>
<dbReference type="InterPro" id="IPR006115">
    <property type="entry name" value="6PGDH_NADP-bd"/>
</dbReference>
<dbReference type="PIRSF" id="PIRSF000103">
    <property type="entry name" value="HIBADH"/>
    <property type="match status" value="1"/>
</dbReference>
<dbReference type="Gene3D" id="3.40.50.720">
    <property type="entry name" value="NAD(P)-binding Rossmann-like Domain"/>
    <property type="match status" value="1"/>
</dbReference>
<feature type="domain" description="3-hydroxyisobutyrate dehydrogenase-like NAD-binding" evidence="7">
    <location>
        <begin position="164"/>
        <end position="284"/>
    </location>
</feature>
<proteinExistence type="inferred from homology"/>
<dbReference type="GO" id="GO:0050661">
    <property type="term" value="F:NADP binding"/>
    <property type="evidence" value="ECO:0007669"/>
    <property type="project" value="InterPro"/>
</dbReference>
<dbReference type="GO" id="GO:0016054">
    <property type="term" value="P:organic acid catabolic process"/>
    <property type="evidence" value="ECO:0007669"/>
    <property type="project" value="UniProtKB-ARBA"/>
</dbReference>
<dbReference type="InterPro" id="IPR036291">
    <property type="entry name" value="NAD(P)-bd_dom_sf"/>
</dbReference>
<dbReference type="InterPro" id="IPR008927">
    <property type="entry name" value="6-PGluconate_DH-like_C_sf"/>
</dbReference>
<dbReference type="RefSeq" id="WP_200323325.1">
    <property type="nucleotide sequence ID" value="NZ_JAENJH010000008.1"/>
</dbReference>
<keyword evidence="3" id="KW-0520">NAD</keyword>
<dbReference type="PANTHER" id="PTHR22981">
    <property type="entry name" value="3-HYDROXYISOBUTYRATE DEHYDROGENASE-RELATED"/>
    <property type="match status" value="1"/>
</dbReference>
<name>A0A934V879_9PSEU</name>
<feature type="region of interest" description="Disordered" evidence="5">
    <location>
        <begin position="288"/>
        <end position="318"/>
    </location>
</feature>
<dbReference type="GO" id="GO:0016616">
    <property type="term" value="F:oxidoreductase activity, acting on the CH-OH group of donors, NAD or NADP as acceptor"/>
    <property type="evidence" value="ECO:0007669"/>
    <property type="project" value="TreeGrafter"/>
</dbReference>
<dbReference type="InterPro" id="IPR029154">
    <property type="entry name" value="HIBADH-like_NADP-bd"/>
</dbReference>
<evidence type="ECO:0000256" key="2">
    <source>
        <dbReference type="ARBA" id="ARBA00023002"/>
    </source>
</evidence>
<evidence type="ECO:0000313" key="9">
    <source>
        <dbReference type="Proteomes" id="UP000635245"/>
    </source>
</evidence>
<keyword evidence="9" id="KW-1185">Reference proteome</keyword>
<evidence type="ECO:0000256" key="1">
    <source>
        <dbReference type="ARBA" id="ARBA00009080"/>
    </source>
</evidence>
<organism evidence="8 9">
    <name type="scientific">Prauserella cavernicola</name>
    <dbReference type="NCBI Taxonomy" id="2800127"/>
    <lineage>
        <taxon>Bacteria</taxon>
        <taxon>Bacillati</taxon>
        <taxon>Actinomycetota</taxon>
        <taxon>Actinomycetes</taxon>
        <taxon>Pseudonocardiales</taxon>
        <taxon>Pseudonocardiaceae</taxon>
        <taxon>Prauserella</taxon>
    </lineage>
</organism>
<feature type="active site" evidence="4">
    <location>
        <position position="170"/>
    </location>
</feature>
<dbReference type="InterPro" id="IPR002204">
    <property type="entry name" value="3-OH-isobutyrate_DH-rel_CS"/>
</dbReference>
<evidence type="ECO:0000256" key="4">
    <source>
        <dbReference type="PIRSR" id="PIRSR000103-1"/>
    </source>
</evidence>
<dbReference type="Gene3D" id="1.10.1040.10">
    <property type="entry name" value="N-(1-d-carboxylethyl)-l-norvaline Dehydrogenase, domain 2"/>
    <property type="match status" value="1"/>
</dbReference>
<dbReference type="GO" id="GO:0051287">
    <property type="term" value="F:NAD binding"/>
    <property type="evidence" value="ECO:0007669"/>
    <property type="project" value="InterPro"/>
</dbReference>
<accession>A0A934V879</accession>
<dbReference type="SUPFAM" id="SSF51735">
    <property type="entry name" value="NAD(P)-binding Rossmann-fold domains"/>
    <property type="match status" value="1"/>
</dbReference>
<evidence type="ECO:0000259" key="7">
    <source>
        <dbReference type="Pfam" id="PF14833"/>
    </source>
</evidence>
<evidence type="ECO:0000256" key="3">
    <source>
        <dbReference type="ARBA" id="ARBA00023027"/>
    </source>
</evidence>
<keyword evidence="2" id="KW-0560">Oxidoreductase</keyword>
<dbReference type="Proteomes" id="UP000635245">
    <property type="component" value="Unassembled WGS sequence"/>
</dbReference>
<comment type="caution">
    <text evidence="8">The sequence shown here is derived from an EMBL/GenBank/DDBJ whole genome shotgun (WGS) entry which is preliminary data.</text>
</comment>
<sequence length="318" mass="32398">MTGTSIGFIGLGRMGLPMAARLIKAGYRVRGFDLAKDARSRLAAEGGDAVDDAAAAAAADIVVLMLPDSGVVEHVLGRTDVAAALDEGTLVVDMSSSEPLRTRALAGKLGQRGVGLVDAPVSGGVRGAERGTLTIMVGGSDEQIVRAEPVLGTLGTVVRAGGTGAGHAVKALNNLMSATHLWITSEAMHAGRAFGIDPEVMLAIVNGSSGRSGSTDNKWPNFILPGGYDSGFALRLMLKDMRIAADLSRAVGVEPSLGDDAISRWAAAADELAADADHTEIARWIADHAGEPTSAEPEATSPAGTADVSDAPASRGIL</sequence>
<evidence type="ECO:0000259" key="6">
    <source>
        <dbReference type="Pfam" id="PF03446"/>
    </source>
</evidence>
<evidence type="ECO:0000256" key="5">
    <source>
        <dbReference type="SAM" id="MobiDB-lite"/>
    </source>
</evidence>
<dbReference type="PANTHER" id="PTHR22981:SF7">
    <property type="entry name" value="3-HYDROXYISOBUTYRATE DEHYDROGENASE, MITOCHONDRIAL"/>
    <property type="match status" value="1"/>
</dbReference>
<gene>
    <name evidence="8" type="ORF">JHE00_27125</name>
</gene>
<reference evidence="8" key="1">
    <citation type="submission" date="2020-12" db="EMBL/GenBank/DDBJ databases">
        <title>Prauserella sp. ASG 168, a novel actinomycete isolated from cave rock.</title>
        <authorList>
            <person name="Suriyachadkun C."/>
        </authorList>
    </citation>
    <scope>NUCLEOTIDE SEQUENCE</scope>
    <source>
        <strain evidence="8">ASG 168</strain>
    </source>
</reference>
<protein>
    <submittedName>
        <fullName evidence="8">NAD(P)-dependent oxidoreductase</fullName>
    </submittedName>
</protein>
<comment type="similarity">
    <text evidence="1">Belongs to the HIBADH-related family.</text>
</comment>
<dbReference type="Pfam" id="PF14833">
    <property type="entry name" value="NAD_binding_11"/>
    <property type="match status" value="1"/>
</dbReference>
<dbReference type="PROSITE" id="PS00895">
    <property type="entry name" value="3_HYDROXYISOBUT_DH"/>
    <property type="match status" value="1"/>
</dbReference>